<evidence type="ECO:0000313" key="2">
    <source>
        <dbReference type="EMBL" id="RUQ90784.1"/>
    </source>
</evidence>
<protein>
    <submittedName>
        <fullName evidence="2">Type IV secretion protein IcmC</fullName>
    </submittedName>
</protein>
<evidence type="ECO:0000313" key="3">
    <source>
        <dbReference type="Proteomes" id="UP000288012"/>
    </source>
</evidence>
<keyword evidence="3" id="KW-1185">Reference proteome</keyword>
<proteinExistence type="predicted"/>
<keyword evidence="1" id="KW-0472">Membrane</keyword>
<feature type="transmembrane region" description="Helical" evidence="1">
    <location>
        <begin position="59"/>
        <end position="81"/>
    </location>
</feature>
<dbReference type="OrthoDB" id="5640237at2"/>
<dbReference type="RefSeq" id="WP_126954723.1">
    <property type="nucleotide sequence ID" value="NZ_RZGR01000003.1"/>
</dbReference>
<accession>A0A3S0X5P7</accession>
<gene>
    <name evidence="2" type="ORF">EKM59_01565</name>
</gene>
<dbReference type="EMBL" id="RZGR01000003">
    <property type="protein sequence ID" value="RUQ90784.1"/>
    <property type="molecule type" value="Genomic_DNA"/>
</dbReference>
<dbReference type="AlphaFoldDB" id="A0A3S0X5P7"/>
<comment type="caution">
    <text evidence="2">The sequence shown here is derived from an EMBL/GenBank/DDBJ whole genome shotgun (WGS) entry which is preliminary data.</text>
</comment>
<organism evidence="2 3">
    <name type="scientific">Legionella septentrionalis</name>
    <dbReference type="NCBI Taxonomy" id="2498109"/>
    <lineage>
        <taxon>Bacteria</taxon>
        <taxon>Pseudomonadati</taxon>
        <taxon>Pseudomonadota</taxon>
        <taxon>Gammaproteobacteria</taxon>
        <taxon>Legionellales</taxon>
        <taxon>Legionellaceae</taxon>
        <taxon>Legionella</taxon>
    </lineage>
</organism>
<reference evidence="2 3" key="1">
    <citation type="submission" date="2018-12" db="EMBL/GenBank/DDBJ databases">
        <title>Legionella sp,whole genome shotgun sequence.</title>
        <authorList>
            <person name="Wu H."/>
        </authorList>
    </citation>
    <scope>NUCLEOTIDE SEQUENCE [LARGE SCALE GENOMIC DNA]</scope>
    <source>
        <strain evidence="3">km714</strain>
    </source>
</reference>
<feature type="transmembrane region" description="Helical" evidence="1">
    <location>
        <begin position="140"/>
        <end position="163"/>
    </location>
</feature>
<sequence>MNADIVKMIGNISQALLHVQALVTGLAYLIGLLFVIVALKKLRKIGDARANSGSHEKIFVPLAYFLGGAVFIFLPTALIALSRTAFGPTNILGYTKYDPYNIYNAMKVVIQTAGLIWFVRGSVMLVHSSNPGVQEGPKGLAFIVAGILAMNFQGTIDALNYFMDYLLKLTSWV</sequence>
<keyword evidence="1" id="KW-0812">Transmembrane</keyword>
<feature type="transmembrane region" description="Helical" evidence="1">
    <location>
        <begin position="101"/>
        <end position="119"/>
    </location>
</feature>
<dbReference type="Proteomes" id="UP000288012">
    <property type="component" value="Unassembled WGS sequence"/>
</dbReference>
<feature type="transmembrane region" description="Helical" evidence="1">
    <location>
        <begin position="15"/>
        <end position="39"/>
    </location>
</feature>
<name>A0A3S0X5P7_9GAMM</name>
<evidence type="ECO:0000256" key="1">
    <source>
        <dbReference type="SAM" id="Phobius"/>
    </source>
</evidence>
<keyword evidence="1" id="KW-1133">Transmembrane helix</keyword>